<evidence type="ECO:0000256" key="1">
    <source>
        <dbReference type="ARBA" id="ARBA00023015"/>
    </source>
</evidence>
<dbReference type="PANTHER" id="PTHR47506:SF10">
    <property type="entry name" value="TRANSCRIPTIONAL REGULATORY PROTEIN"/>
    <property type="match status" value="1"/>
</dbReference>
<dbReference type="InterPro" id="IPR011075">
    <property type="entry name" value="TetR_C"/>
</dbReference>
<keyword evidence="7" id="KW-1185">Reference proteome</keyword>
<evidence type="ECO:0000256" key="3">
    <source>
        <dbReference type="ARBA" id="ARBA00023163"/>
    </source>
</evidence>
<reference evidence="7" key="1">
    <citation type="journal article" date="2019" name="Int. J. Syst. Evol. Microbiol.">
        <title>The Global Catalogue of Microorganisms (GCM) 10K type strain sequencing project: providing services to taxonomists for standard genome sequencing and annotation.</title>
        <authorList>
            <consortium name="The Broad Institute Genomics Platform"/>
            <consortium name="The Broad Institute Genome Sequencing Center for Infectious Disease"/>
            <person name="Wu L."/>
            <person name="Ma J."/>
        </authorList>
    </citation>
    <scope>NUCLEOTIDE SEQUENCE [LARGE SCALE GENOMIC DNA]</scope>
    <source>
        <strain evidence="7">JCM 4805</strain>
    </source>
</reference>
<dbReference type="SUPFAM" id="SSF46689">
    <property type="entry name" value="Homeodomain-like"/>
    <property type="match status" value="1"/>
</dbReference>
<dbReference type="Proteomes" id="UP001500909">
    <property type="component" value="Unassembled WGS sequence"/>
</dbReference>
<keyword evidence="3" id="KW-0804">Transcription</keyword>
<dbReference type="EMBL" id="BAAABY010000023">
    <property type="protein sequence ID" value="GAA0466088.1"/>
    <property type="molecule type" value="Genomic_DNA"/>
</dbReference>
<dbReference type="Pfam" id="PF00440">
    <property type="entry name" value="TetR_N"/>
    <property type="match status" value="1"/>
</dbReference>
<dbReference type="Pfam" id="PF16925">
    <property type="entry name" value="TetR_C_13"/>
    <property type="match status" value="1"/>
</dbReference>
<dbReference type="Gene3D" id="1.10.357.10">
    <property type="entry name" value="Tetracycline Repressor, domain 2"/>
    <property type="match status" value="1"/>
</dbReference>
<name>A0ABP3JWQ3_9ACTN</name>
<evidence type="ECO:0000313" key="6">
    <source>
        <dbReference type="EMBL" id="GAA0466088.1"/>
    </source>
</evidence>
<dbReference type="SUPFAM" id="SSF48498">
    <property type="entry name" value="Tetracyclin repressor-like, C-terminal domain"/>
    <property type="match status" value="1"/>
</dbReference>
<dbReference type="InterPro" id="IPR009057">
    <property type="entry name" value="Homeodomain-like_sf"/>
</dbReference>
<feature type="domain" description="HTH tetR-type" evidence="5">
    <location>
        <begin position="6"/>
        <end position="66"/>
    </location>
</feature>
<accession>A0ABP3JWQ3</accession>
<evidence type="ECO:0000313" key="7">
    <source>
        <dbReference type="Proteomes" id="UP001500909"/>
    </source>
</evidence>
<feature type="DNA-binding region" description="H-T-H motif" evidence="4">
    <location>
        <begin position="29"/>
        <end position="48"/>
    </location>
</feature>
<evidence type="ECO:0000256" key="4">
    <source>
        <dbReference type="PROSITE-ProRule" id="PRU00335"/>
    </source>
</evidence>
<dbReference type="PANTHER" id="PTHR47506">
    <property type="entry name" value="TRANSCRIPTIONAL REGULATORY PROTEIN"/>
    <property type="match status" value="1"/>
</dbReference>
<keyword evidence="2 4" id="KW-0238">DNA-binding</keyword>
<dbReference type="InterPro" id="IPR036271">
    <property type="entry name" value="Tet_transcr_reg_TetR-rel_C_sf"/>
</dbReference>
<gene>
    <name evidence="6" type="ORF">GCM10010361_32740</name>
</gene>
<proteinExistence type="predicted"/>
<keyword evidence="1" id="KW-0805">Transcription regulation</keyword>
<evidence type="ECO:0000256" key="2">
    <source>
        <dbReference type="ARBA" id="ARBA00023125"/>
    </source>
</evidence>
<dbReference type="InterPro" id="IPR001647">
    <property type="entry name" value="HTH_TetR"/>
</dbReference>
<dbReference type="Gene3D" id="1.10.10.60">
    <property type="entry name" value="Homeodomain-like"/>
    <property type="match status" value="1"/>
</dbReference>
<protein>
    <submittedName>
        <fullName evidence="6">TetR/AcrR family transcriptional regulator</fullName>
    </submittedName>
</protein>
<dbReference type="RefSeq" id="WP_346095644.1">
    <property type="nucleotide sequence ID" value="NZ_BAAABY010000023.1"/>
</dbReference>
<comment type="caution">
    <text evidence="6">The sequence shown here is derived from an EMBL/GenBank/DDBJ whole genome shotgun (WGS) entry which is preliminary data.</text>
</comment>
<evidence type="ECO:0000259" key="5">
    <source>
        <dbReference type="PROSITE" id="PS50977"/>
    </source>
</evidence>
<organism evidence="6 7">
    <name type="scientific">Streptomyces olivaceiscleroticus</name>
    <dbReference type="NCBI Taxonomy" id="68245"/>
    <lineage>
        <taxon>Bacteria</taxon>
        <taxon>Bacillati</taxon>
        <taxon>Actinomycetota</taxon>
        <taxon>Actinomycetes</taxon>
        <taxon>Kitasatosporales</taxon>
        <taxon>Streptomycetaceae</taxon>
        <taxon>Streptomyces</taxon>
    </lineage>
</organism>
<dbReference type="PROSITE" id="PS50977">
    <property type="entry name" value="HTH_TETR_2"/>
    <property type="match status" value="1"/>
</dbReference>
<sequence length="192" mass="21151">MPRPKGFDPQHALEAAMTTFWNKGYAATSAQDLVDSTGLGRGSLYNTFHSKHVLFEAALRQYEAVWTARQVDVLEGEGPVRERLRTVLMTVVDEESTDTPEHRGCLAVNSALELAGQDQEATALVRRIFTRMEDALCAAIQRGQRDGEIDKGQDARGLAQYVLNSMYGLRVLGKTADRASLTGIVDRVLQAL</sequence>